<dbReference type="GO" id="GO:0016020">
    <property type="term" value="C:membrane"/>
    <property type="evidence" value="ECO:0007669"/>
    <property type="project" value="UniProtKB-SubCell"/>
</dbReference>
<evidence type="ECO:0000256" key="1">
    <source>
        <dbReference type="ARBA" id="ARBA00004370"/>
    </source>
</evidence>
<organism evidence="7 8">
    <name type="scientific">Sphaeramia orbicularis</name>
    <name type="common">orbiculate cardinalfish</name>
    <dbReference type="NCBI Taxonomy" id="375764"/>
    <lineage>
        <taxon>Eukaryota</taxon>
        <taxon>Metazoa</taxon>
        <taxon>Chordata</taxon>
        <taxon>Craniata</taxon>
        <taxon>Vertebrata</taxon>
        <taxon>Euteleostomi</taxon>
        <taxon>Actinopterygii</taxon>
        <taxon>Neopterygii</taxon>
        <taxon>Teleostei</taxon>
        <taxon>Neoteleostei</taxon>
        <taxon>Acanthomorphata</taxon>
        <taxon>Gobiaria</taxon>
        <taxon>Kurtiformes</taxon>
        <taxon>Apogonoidei</taxon>
        <taxon>Apogonidae</taxon>
        <taxon>Apogoninae</taxon>
        <taxon>Sphaeramia</taxon>
    </lineage>
</organism>
<evidence type="ECO:0000256" key="5">
    <source>
        <dbReference type="SAM" id="Phobius"/>
    </source>
</evidence>
<dbReference type="InParanoid" id="A0A673AZC3"/>
<protein>
    <submittedName>
        <fullName evidence="7">Cholesterol 25-hydroxylase</fullName>
    </submittedName>
</protein>
<reference evidence="7" key="1">
    <citation type="submission" date="2019-06" db="EMBL/GenBank/DDBJ databases">
        <authorList>
            <consortium name="Wellcome Sanger Institute Data Sharing"/>
        </authorList>
    </citation>
    <scope>NUCLEOTIDE SEQUENCE [LARGE SCALE GENOMIC DNA]</scope>
</reference>
<dbReference type="InterPro" id="IPR006694">
    <property type="entry name" value="Fatty_acid_hydroxylase"/>
</dbReference>
<dbReference type="GO" id="GO:0005506">
    <property type="term" value="F:iron ion binding"/>
    <property type="evidence" value="ECO:0007669"/>
    <property type="project" value="InterPro"/>
</dbReference>
<evidence type="ECO:0000313" key="7">
    <source>
        <dbReference type="Ensembl" id="ENSSORP00005033707.1"/>
    </source>
</evidence>
<evidence type="ECO:0000259" key="6">
    <source>
        <dbReference type="Pfam" id="PF04116"/>
    </source>
</evidence>
<dbReference type="AlphaFoldDB" id="A0A673AZC3"/>
<dbReference type="PANTHER" id="PTHR11863">
    <property type="entry name" value="STEROL DESATURASE"/>
    <property type="match status" value="1"/>
</dbReference>
<dbReference type="Proteomes" id="UP000472271">
    <property type="component" value="Chromosome 15"/>
</dbReference>
<dbReference type="GO" id="GO:0016491">
    <property type="term" value="F:oxidoreductase activity"/>
    <property type="evidence" value="ECO:0007669"/>
    <property type="project" value="InterPro"/>
</dbReference>
<reference evidence="7" key="2">
    <citation type="submission" date="2025-08" db="UniProtKB">
        <authorList>
            <consortium name="Ensembl"/>
        </authorList>
    </citation>
    <scope>IDENTIFICATION</scope>
</reference>
<dbReference type="InterPro" id="IPR050307">
    <property type="entry name" value="Sterol_Desaturase_Related"/>
</dbReference>
<evidence type="ECO:0000256" key="2">
    <source>
        <dbReference type="ARBA" id="ARBA00022692"/>
    </source>
</evidence>
<keyword evidence="4 5" id="KW-0472">Membrane</keyword>
<comment type="subcellular location">
    <subcellularLocation>
        <location evidence="1">Membrane</location>
    </subcellularLocation>
</comment>
<name>A0A673AZC3_9TELE</name>
<keyword evidence="2 5" id="KW-0812">Transmembrane</keyword>
<reference evidence="7" key="3">
    <citation type="submission" date="2025-09" db="UniProtKB">
        <authorList>
            <consortium name="Ensembl"/>
        </authorList>
    </citation>
    <scope>IDENTIFICATION</scope>
</reference>
<evidence type="ECO:0000256" key="4">
    <source>
        <dbReference type="ARBA" id="ARBA00023136"/>
    </source>
</evidence>
<evidence type="ECO:0000313" key="8">
    <source>
        <dbReference type="Proteomes" id="UP000472271"/>
    </source>
</evidence>
<keyword evidence="8" id="KW-1185">Reference proteome</keyword>
<dbReference type="GO" id="GO:0008610">
    <property type="term" value="P:lipid biosynthetic process"/>
    <property type="evidence" value="ECO:0007669"/>
    <property type="project" value="InterPro"/>
</dbReference>
<feature type="transmembrane region" description="Helical" evidence="5">
    <location>
        <begin position="25"/>
        <end position="49"/>
    </location>
</feature>
<sequence>VMSVHWMRLNYSGRILMENLLTSPFFPVLFSLSVYLSCCLPYLCLDMLCSRIALVRRFKIQPQSQVTWPEARSCLRNIFHNHACFIFPLSLLHWFWKPLVCPKMAPDTLSVVVDVLACLLLFDMQYFFWHLLHHNVPWLYCFFHKEHHYYTAPFTLTTQNTGVWELLSLSFFTTLNPALLDCHPLTEMLFFVANIFLSVEAHSGYDFPWSPHRLVPFGLYGGARHHDLHHRQFRVNYAPYFTHWDRLYGSLQEENMKIKK</sequence>
<dbReference type="FunCoup" id="A0A673AZC3">
    <property type="interactions" value="3"/>
</dbReference>
<feature type="domain" description="Fatty acid hydroxylase" evidence="6">
    <location>
        <begin position="115"/>
        <end position="250"/>
    </location>
</feature>
<dbReference type="Ensembl" id="ENSSORT00005034620.1">
    <property type="protein sequence ID" value="ENSSORP00005033707.1"/>
    <property type="gene ID" value="ENSSORG00005015958.1"/>
</dbReference>
<proteinExistence type="predicted"/>
<feature type="transmembrane region" description="Helical" evidence="5">
    <location>
        <begin position="108"/>
        <end position="129"/>
    </location>
</feature>
<feature type="transmembrane region" description="Helical" evidence="5">
    <location>
        <begin position="78"/>
        <end position="96"/>
    </location>
</feature>
<keyword evidence="3 5" id="KW-1133">Transmembrane helix</keyword>
<accession>A0A673AZC3</accession>
<dbReference type="Pfam" id="PF04116">
    <property type="entry name" value="FA_hydroxylase"/>
    <property type="match status" value="1"/>
</dbReference>
<evidence type="ECO:0000256" key="3">
    <source>
        <dbReference type="ARBA" id="ARBA00022989"/>
    </source>
</evidence>